<evidence type="ECO:0000313" key="4">
    <source>
        <dbReference type="Proteomes" id="UP000054695"/>
    </source>
</evidence>
<dbReference type="InterPro" id="IPR038346">
    <property type="entry name" value="DrrA_PI4P-bd_sf"/>
</dbReference>
<organism evidence="3 4">
    <name type="scientific">Legionella bozemanae</name>
    <name type="common">Fluoribacter bozemanae</name>
    <dbReference type="NCBI Taxonomy" id="447"/>
    <lineage>
        <taxon>Bacteria</taxon>
        <taxon>Pseudomonadati</taxon>
        <taxon>Pseudomonadota</taxon>
        <taxon>Gammaproteobacteria</taxon>
        <taxon>Legionellales</taxon>
        <taxon>Legionellaceae</taxon>
        <taxon>Legionella</taxon>
    </lineage>
</organism>
<reference evidence="3 4" key="1">
    <citation type="submission" date="2015-11" db="EMBL/GenBank/DDBJ databases">
        <title>Genomic analysis of 38 Legionella species identifies large and diverse effector repertoires.</title>
        <authorList>
            <person name="Burstein D."/>
            <person name="Amaro F."/>
            <person name="Zusman T."/>
            <person name="Lifshitz Z."/>
            <person name="Cohen O."/>
            <person name="Gilbert J.A."/>
            <person name="Pupko T."/>
            <person name="Shuman H.A."/>
            <person name="Segal G."/>
        </authorList>
    </citation>
    <scope>NUCLEOTIDE SEQUENCE [LARGE SCALE GENOMIC DNA]</scope>
    <source>
        <strain evidence="3 4">WIGA</strain>
    </source>
</reference>
<protein>
    <submittedName>
        <fullName evidence="3">Multifunctional virulence effector protein DrrA</fullName>
    </submittedName>
</protein>
<dbReference type="Pfam" id="PF14860">
    <property type="entry name" value="DrrA_P4M"/>
    <property type="match status" value="1"/>
</dbReference>
<proteinExistence type="predicted"/>
<comment type="caution">
    <text evidence="3">The sequence shown here is derived from an EMBL/GenBank/DDBJ whole genome shotgun (WGS) entry which is preliminary data.</text>
</comment>
<dbReference type="AlphaFoldDB" id="A0A0W0RK17"/>
<keyword evidence="4" id="KW-1185">Reference proteome</keyword>
<evidence type="ECO:0000313" key="3">
    <source>
        <dbReference type="EMBL" id="KTC71375.1"/>
    </source>
</evidence>
<feature type="compositionally biased region" description="Basic and acidic residues" evidence="1">
    <location>
        <begin position="390"/>
        <end position="406"/>
    </location>
</feature>
<dbReference type="PATRIC" id="fig|447.4.peg.3151"/>
<dbReference type="GO" id="GO:0031267">
    <property type="term" value="F:small GTPase binding"/>
    <property type="evidence" value="ECO:0007669"/>
    <property type="project" value="InterPro"/>
</dbReference>
<dbReference type="Proteomes" id="UP000054695">
    <property type="component" value="Unassembled WGS sequence"/>
</dbReference>
<dbReference type="EMBL" id="LNXU01000032">
    <property type="protein sequence ID" value="KTC71375.1"/>
    <property type="molecule type" value="Genomic_DNA"/>
</dbReference>
<dbReference type="OrthoDB" id="5652733at2"/>
<accession>A0A0W0RK17</accession>
<gene>
    <name evidence="3" type="primary">drrA_5</name>
    <name evidence="3" type="ORF">Lboz_2952</name>
</gene>
<dbReference type="InterPro" id="IPR028057">
    <property type="entry name" value="DrrA_P4M"/>
</dbReference>
<name>A0A0W0RK17_LEGBO</name>
<feature type="domain" description="DrrA phosphatidylinositol 4-phosphate binding" evidence="2">
    <location>
        <begin position="542"/>
        <end position="627"/>
    </location>
</feature>
<feature type="region of interest" description="Disordered" evidence="1">
    <location>
        <begin position="389"/>
        <end position="425"/>
    </location>
</feature>
<dbReference type="RefSeq" id="WP_058460527.1">
    <property type="nucleotide sequence ID" value="NZ_CAAAIY010000011.1"/>
</dbReference>
<evidence type="ECO:0000259" key="2">
    <source>
        <dbReference type="Pfam" id="PF14860"/>
    </source>
</evidence>
<dbReference type="Gene3D" id="1.20.1280.280">
    <property type="match status" value="1"/>
</dbReference>
<dbReference type="GO" id="GO:0044161">
    <property type="term" value="C:host cell cytoplasmic vesicle"/>
    <property type="evidence" value="ECO:0007669"/>
    <property type="project" value="InterPro"/>
</dbReference>
<evidence type="ECO:0000256" key="1">
    <source>
        <dbReference type="SAM" id="MobiDB-lite"/>
    </source>
</evidence>
<sequence>MLSRQAAAELLRKHRKDLENLQILVMHIPGSRGDFQATNELLNVLECIAEGKPYKPLANYSIGMGSIGALSADPQKTVVALLDNFDEQFINTYFADANKQDPSILQNLPGVNLDKLKANILQLCHEIKSPTVTNTAEKSDIVQESRVIASVLGAQVDFRVKNFQYNNPSHNARQPLDTIQFEFHTPQERDDFYEKIRNVSPSVKKDETATKKDAQGKPIPIVLVDPSAIKSIDTVLFPKLSTAEFIQTTRSLINAGIFTGRSSRLEESMKKICEALETGKLIDGSQINAQVSGGWMASSQQNTASGMISAEQAWTFLFQEMGNLGDSIYKKEFRGRLEKHFNENKIPVTVRRLWSDTFAAQEGYKKDSKYASLENFVSDLPVHRAAVRQTRTEDHQPTVRHPDRTVPHPTVKQPGTMGHKPTSGDTHKEFIQHFIQHHAPGVTRAPLIVKGKDSKAPIIQIEFKDRESRDKFIKEYHIDPKRAGGWEEVGKVYLKVSFAHIAKETEAMENGVLKGKYKHYVQPNEQLTRTVTTEVTSGSIKGEFKSRYTNDRGDYLKSKILKDFYEDLENAETPNDVQKVVDRYKSDGRYAILAQAQNRTMQALGMTTSSAAAFEDLRKERLGDIDKARRAHAA</sequence>